<dbReference type="OrthoDB" id="2560628at2759"/>
<feature type="transmembrane region" description="Helical" evidence="2">
    <location>
        <begin position="26"/>
        <end position="45"/>
    </location>
</feature>
<sequence length="336" mass="36793">MTQSNHRSQLTTMTITYRNGVEIGELIVYIPSLFLSILLAFRHGFGRSSGWYFLIVFCLARIIGPCMSLAAISSPSVSLFTGALILQNVGLSPLILATLGLLSRVLDSINRNTHTFVQPRLLKLIEILTLVGLILGILGGTNASHLYTTTGKWIPGTESKVSNILFIVAFVALLITTILTSSSISHAENGEKRILLAVALALPFLSVRLLYSVLSTFVTHSTQFNSFTGSITILLCMSLLEELVIVVIYLAIGLTLKVQSEDMVVEGDMQRLPGTSDSDGSLGQQRRQRQTQKQGQKSGAGNAVLKITKKTIIGRLVMSFVPEKREDVEMQHYVRK</sequence>
<feature type="compositionally biased region" description="Polar residues" evidence="1">
    <location>
        <begin position="273"/>
        <end position="282"/>
    </location>
</feature>
<evidence type="ECO:0000313" key="5">
    <source>
        <dbReference type="Proteomes" id="UP001152300"/>
    </source>
</evidence>
<name>A0A9X0AY20_9HELO</name>
<evidence type="ECO:0000256" key="1">
    <source>
        <dbReference type="SAM" id="MobiDB-lite"/>
    </source>
</evidence>
<keyword evidence="2" id="KW-1133">Transmembrane helix</keyword>
<keyword evidence="5" id="KW-1185">Reference proteome</keyword>
<feature type="transmembrane region" description="Helical" evidence="2">
    <location>
        <begin position="52"/>
        <end position="73"/>
    </location>
</feature>
<dbReference type="Pfam" id="PF24800">
    <property type="entry name" value="DUF7702"/>
    <property type="match status" value="1"/>
</dbReference>
<keyword evidence="2" id="KW-0472">Membrane</keyword>
<feature type="transmembrane region" description="Helical" evidence="2">
    <location>
        <begin position="194"/>
        <end position="211"/>
    </location>
</feature>
<dbReference type="AlphaFoldDB" id="A0A9X0AY20"/>
<comment type="caution">
    <text evidence="4">The sequence shown here is derived from an EMBL/GenBank/DDBJ whole genome shotgun (WGS) entry which is preliminary data.</text>
</comment>
<dbReference type="InterPro" id="IPR056119">
    <property type="entry name" value="DUF7702"/>
</dbReference>
<dbReference type="PANTHER" id="PTHR42109">
    <property type="entry name" value="UNPLACED GENOMIC SCAFFOLD UM_SCAF_CONTIG_1.265, WHOLE GENOME SHOTGUN SEQUENCE"/>
    <property type="match status" value="1"/>
</dbReference>
<protein>
    <recommendedName>
        <fullName evidence="3">DUF7702 domain-containing protein</fullName>
    </recommendedName>
</protein>
<reference evidence="4" key="1">
    <citation type="submission" date="2022-11" db="EMBL/GenBank/DDBJ databases">
        <title>Genome Resource of Sclerotinia nivalis Strain SnTB1, a Plant Pathogen Isolated from American Ginseng.</title>
        <authorList>
            <person name="Fan S."/>
        </authorList>
    </citation>
    <scope>NUCLEOTIDE SEQUENCE</scope>
    <source>
        <strain evidence="4">SnTB1</strain>
    </source>
</reference>
<dbReference type="Proteomes" id="UP001152300">
    <property type="component" value="Unassembled WGS sequence"/>
</dbReference>
<feature type="region of interest" description="Disordered" evidence="1">
    <location>
        <begin position="269"/>
        <end position="300"/>
    </location>
</feature>
<dbReference type="PANTHER" id="PTHR42109:SF2">
    <property type="entry name" value="INTEGRAL MEMBRANE PROTEIN"/>
    <property type="match status" value="1"/>
</dbReference>
<organism evidence="4 5">
    <name type="scientific">Sclerotinia nivalis</name>
    <dbReference type="NCBI Taxonomy" id="352851"/>
    <lineage>
        <taxon>Eukaryota</taxon>
        <taxon>Fungi</taxon>
        <taxon>Dikarya</taxon>
        <taxon>Ascomycota</taxon>
        <taxon>Pezizomycotina</taxon>
        <taxon>Leotiomycetes</taxon>
        <taxon>Helotiales</taxon>
        <taxon>Sclerotiniaceae</taxon>
        <taxon>Sclerotinia</taxon>
    </lineage>
</organism>
<accession>A0A9X0AY20</accession>
<dbReference type="EMBL" id="JAPEIS010000002">
    <property type="protein sequence ID" value="KAJ8069268.1"/>
    <property type="molecule type" value="Genomic_DNA"/>
</dbReference>
<feature type="transmembrane region" description="Helical" evidence="2">
    <location>
        <begin position="164"/>
        <end position="182"/>
    </location>
</feature>
<feature type="transmembrane region" description="Helical" evidence="2">
    <location>
        <begin position="231"/>
        <end position="252"/>
    </location>
</feature>
<keyword evidence="2" id="KW-0812">Transmembrane</keyword>
<evidence type="ECO:0000313" key="4">
    <source>
        <dbReference type="EMBL" id="KAJ8069268.1"/>
    </source>
</evidence>
<proteinExistence type="predicted"/>
<evidence type="ECO:0000256" key="2">
    <source>
        <dbReference type="SAM" id="Phobius"/>
    </source>
</evidence>
<evidence type="ECO:0000259" key="3">
    <source>
        <dbReference type="Pfam" id="PF24800"/>
    </source>
</evidence>
<gene>
    <name evidence="4" type="ORF">OCU04_002930</name>
</gene>
<feature type="transmembrane region" description="Helical" evidence="2">
    <location>
        <begin position="124"/>
        <end position="144"/>
    </location>
</feature>
<feature type="transmembrane region" description="Helical" evidence="2">
    <location>
        <begin position="79"/>
        <end position="103"/>
    </location>
</feature>
<feature type="domain" description="DUF7702" evidence="3">
    <location>
        <begin position="15"/>
        <end position="258"/>
    </location>
</feature>